<evidence type="ECO:0000256" key="5">
    <source>
        <dbReference type="HAMAP-Rule" id="MF_01185"/>
    </source>
</evidence>
<keyword evidence="2 5" id="KW-1005">Bacterial flagellum biogenesis</keyword>
<keyword evidence="4 5" id="KW-0143">Chaperone</keyword>
<comment type="subunit">
    <text evidence="5">Interacts with translational regulator CsrA and flagellin(s).</text>
</comment>
<comment type="subcellular location">
    <subcellularLocation>
        <location evidence="5">Cytoplasm</location>
    </subcellularLocation>
</comment>
<dbReference type="RefSeq" id="WP_006802994.1">
    <property type="nucleotide sequence ID" value="NZ_CABKOI010000019.1"/>
</dbReference>
<evidence type="ECO:0000256" key="2">
    <source>
        <dbReference type="ARBA" id="ARBA00022795"/>
    </source>
</evidence>
<keyword evidence="7" id="KW-1185">Reference proteome</keyword>
<protein>
    <recommendedName>
        <fullName evidence="5">Flagellar assembly factor FliW</fullName>
    </recommendedName>
</protein>
<evidence type="ECO:0000256" key="1">
    <source>
        <dbReference type="ARBA" id="ARBA00022490"/>
    </source>
</evidence>
<reference evidence="6 7" key="1">
    <citation type="submission" date="2016-07" db="EMBL/GenBank/DDBJ databases">
        <title>Detection of Helicobacter winghamensis from caecal content of red fox (Vulpes vulpes).</title>
        <authorList>
            <person name="Zanoni R.G."/>
            <person name="Florio D."/>
            <person name="Caffara M."/>
            <person name="Renzi M."/>
            <person name="Parisi A."/>
            <person name="Pasquali F."/>
            <person name="Manfreda G."/>
        </authorList>
    </citation>
    <scope>NUCLEOTIDE SEQUENCE [LARGE SCALE GENOMIC DNA]</scope>
    <source>
        <strain evidence="6 7">295_13</strain>
    </source>
</reference>
<organism evidence="6 7">
    <name type="scientific">Helicobacter winghamensis</name>
    <dbReference type="NCBI Taxonomy" id="157268"/>
    <lineage>
        <taxon>Bacteria</taxon>
        <taxon>Pseudomonadati</taxon>
        <taxon>Campylobacterota</taxon>
        <taxon>Epsilonproteobacteria</taxon>
        <taxon>Campylobacterales</taxon>
        <taxon>Helicobacteraceae</taxon>
        <taxon>Helicobacter</taxon>
    </lineage>
</organism>
<proteinExistence type="inferred from homology"/>
<comment type="similarity">
    <text evidence="5">Belongs to the FliW family.</text>
</comment>
<dbReference type="OrthoDB" id="5372942at2"/>
<comment type="function">
    <text evidence="5">Acts as an anti-CsrA protein, binds CsrA and prevents it from repressing translation of its target genes, one of which is flagellin. Binds to flagellin and participates in the assembly of the flagellum.</text>
</comment>
<keyword evidence="3 5" id="KW-0810">Translation regulation</keyword>
<keyword evidence="6" id="KW-0966">Cell projection</keyword>
<evidence type="ECO:0000256" key="3">
    <source>
        <dbReference type="ARBA" id="ARBA00022845"/>
    </source>
</evidence>
<dbReference type="EMBL" id="MBPK01000045">
    <property type="protein sequence ID" value="PKT79909.1"/>
    <property type="molecule type" value="Genomic_DNA"/>
</dbReference>
<keyword evidence="6" id="KW-0969">Cilium</keyword>
<dbReference type="STRING" id="556267.HWAG_01298"/>
<dbReference type="GO" id="GO:0005737">
    <property type="term" value="C:cytoplasm"/>
    <property type="evidence" value="ECO:0007669"/>
    <property type="project" value="UniProtKB-SubCell"/>
</dbReference>
<dbReference type="PANTHER" id="PTHR39190">
    <property type="entry name" value="FLAGELLAR ASSEMBLY FACTOR FLIW"/>
    <property type="match status" value="1"/>
</dbReference>
<comment type="caution">
    <text evidence="6">The sequence shown here is derived from an EMBL/GenBank/DDBJ whole genome shotgun (WGS) entry which is preliminary data.</text>
</comment>
<sequence>MEFEVKSPILGFEQIKKMKLERVAQDDETFMQLKSLHDDGISFTLINPYSVRSDYEFEIPTPIKEALGVKDSTNVSAQDNQVVTLNIVCIQEPIQNSTINFLAPVLFNFENKTLAQVVLENQKYENFGLAEPISKFFDFTQQ</sequence>
<dbReference type="AlphaFoldDB" id="A0A2N3PHE0"/>
<name>A0A2N3PHE0_9HELI</name>
<dbReference type="GO" id="GO:0006417">
    <property type="term" value="P:regulation of translation"/>
    <property type="evidence" value="ECO:0007669"/>
    <property type="project" value="UniProtKB-KW"/>
</dbReference>
<dbReference type="InterPro" id="IPR003775">
    <property type="entry name" value="Flagellar_assembly_factor_FliW"/>
</dbReference>
<keyword evidence="6" id="KW-0282">Flagellum</keyword>
<dbReference type="HAMAP" id="MF_01185">
    <property type="entry name" value="FliW"/>
    <property type="match status" value="1"/>
</dbReference>
<accession>A0A2N3PHE0</accession>
<keyword evidence="1 5" id="KW-0963">Cytoplasm</keyword>
<dbReference type="InterPro" id="IPR024046">
    <property type="entry name" value="Flagellar_assmbl_FliW_dom_sf"/>
</dbReference>
<evidence type="ECO:0000256" key="4">
    <source>
        <dbReference type="ARBA" id="ARBA00023186"/>
    </source>
</evidence>
<dbReference type="SUPFAM" id="SSF141457">
    <property type="entry name" value="BH3618-like"/>
    <property type="match status" value="1"/>
</dbReference>
<dbReference type="GO" id="GO:0044780">
    <property type="term" value="P:bacterial-type flagellum assembly"/>
    <property type="evidence" value="ECO:0007669"/>
    <property type="project" value="UniProtKB-UniRule"/>
</dbReference>
<evidence type="ECO:0000313" key="7">
    <source>
        <dbReference type="Proteomes" id="UP000233350"/>
    </source>
</evidence>
<dbReference type="Gene3D" id="2.30.290.10">
    <property type="entry name" value="BH3618-like"/>
    <property type="match status" value="1"/>
</dbReference>
<dbReference type="NCBIfam" id="NF009790">
    <property type="entry name" value="PRK13282.1"/>
    <property type="match status" value="1"/>
</dbReference>
<dbReference type="Proteomes" id="UP000233350">
    <property type="component" value="Unassembled WGS sequence"/>
</dbReference>
<dbReference type="GeneID" id="97290593"/>
<dbReference type="PANTHER" id="PTHR39190:SF1">
    <property type="entry name" value="FLAGELLAR ASSEMBLY FACTOR FLIW"/>
    <property type="match status" value="1"/>
</dbReference>
<evidence type="ECO:0000313" key="6">
    <source>
        <dbReference type="EMBL" id="PKT79909.1"/>
    </source>
</evidence>
<gene>
    <name evidence="5" type="primary">fliW</name>
    <name evidence="6" type="ORF">BCM31_07965</name>
</gene>
<dbReference type="Pfam" id="PF02623">
    <property type="entry name" value="FliW"/>
    <property type="match status" value="1"/>
</dbReference>